<protein>
    <submittedName>
        <fullName evidence="2">Uncharacterized protein</fullName>
    </submittedName>
</protein>
<dbReference type="EMBL" id="MNCJ02000324">
    <property type="protein sequence ID" value="KAF5791708.1"/>
    <property type="molecule type" value="Genomic_DNA"/>
</dbReference>
<dbReference type="Proteomes" id="UP000215914">
    <property type="component" value="Unassembled WGS sequence"/>
</dbReference>
<keyword evidence="3" id="KW-1185">Reference proteome</keyword>
<dbReference type="Gramene" id="mRNA:HanXRQr2_Chr09g0397851">
    <property type="protein sequence ID" value="mRNA:HanXRQr2_Chr09g0397851"/>
    <property type="gene ID" value="HanXRQr2_Chr09g0397851"/>
</dbReference>
<gene>
    <name evidence="2" type="ORF">HanXRQr2_Chr09g0397851</name>
</gene>
<reference evidence="2" key="2">
    <citation type="submission" date="2020-06" db="EMBL/GenBank/DDBJ databases">
        <title>Helianthus annuus Genome sequencing and assembly Release 2.</title>
        <authorList>
            <person name="Gouzy J."/>
            <person name="Langlade N."/>
            <person name="Munos S."/>
        </authorList>
    </citation>
    <scope>NUCLEOTIDE SEQUENCE</scope>
    <source>
        <tissue evidence="2">Leaves</tissue>
    </source>
</reference>
<keyword evidence="1" id="KW-1133">Transmembrane helix</keyword>
<comment type="caution">
    <text evidence="2">The sequence shown here is derived from an EMBL/GenBank/DDBJ whole genome shotgun (WGS) entry which is preliminary data.</text>
</comment>
<reference evidence="2" key="1">
    <citation type="journal article" date="2017" name="Nature">
        <title>The sunflower genome provides insights into oil metabolism, flowering and Asterid evolution.</title>
        <authorList>
            <person name="Badouin H."/>
            <person name="Gouzy J."/>
            <person name="Grassa C.J."/>
            <person name="Murat F."/>
            <person name="Staton S.E."/>
            <person name="Cottret L."/>
            <person name="Lelandais-Briere C."/>
            <person name="Owens G.L."/>
            <person name="Carrere S."/>
            <person name="Mayjonade B."/>
            <person name="Legrand L."/>
            <person name="Gill N."/>
            <person name="Kane N.C."/>
            <person name="Bowers J.E."/>
            <person name="Hubner S."/>
            <person name="Bellec A."/>
            <person name="Berard A."/>
            <person name="Berges H."/>
            <person name="Blanchet N."/>
            <person name="Boniface M.C."/>
            <person name="Brunel D."/>
            <person name="Catrice O."/>
            <person name="Chaidir N."/>
            <person name="Claudel C."/>
            <person name="Donnadieu C."/>
            <person name="Faraut T."/>
            <person name="Fievet G."/>
            <person name="Helmstetter N."/>
            <person name="King M."/>
            <person name="Knapp S.J."/>
            <person name="Lai Z."/>
            <person name="Le Paslier M.C."/>
            <person name="Lippi Y."/>
            <person name="Lorenzon L."/>
            <person name="Mandel J.R."/>
            <person name="Marage G."/>
            <person name="Marchand G."/>
            <person name="Marquand E."/>
            <person name="Bret-Mestries E."/>
            <person name="Morien E."/>
            <person name="Nambeesan S."/>
            <person name="Nguyen T."/>
            <person name="Pegot-Espagnet P."/>
            <person name="Pouilly N."/>
            <person name="Raftis F."/>
            <person name="Sallet E."/>
            <person name="Schiex T."/>
            <person name="Thomas J."/>
            <person name="Vandecasteele C."/>
            <person name="Vares D."/>
            <person name="Vear F."/>
            <person name="Vautrin S."/>
            <person name="Crespi M."/>
            <person name="Mangin B."/>
            <person name="Burke J.M."/>
            <person name="Salse J."/>
            <person name="Munos S."/>
            <person name="Vincourt P."/>
            <person name="Rieseberg L.H."/>
            <person name="Langlade N.B."/>
        </authorList>
    </citation>
    <scope>NUCLEOTIDE SEQUENCE</scope>
    <source>
        <tissue evidence="2">Leaves</tissue>
    </source>
</reference>
<dbReference type="AlphaFoldDB" id="A0A9K3N9S7"/>
<evidence type="ECO:0000313" key="3">
    <source>
        <dbReference type="Proteomes" id="UP000215914"/>
    </source>
</evidence>
<accession>A0A9K3N9S7</accession>
<sequence>MKVPDEFEGGSPSTVAAAALLLSSFFFSSLGFQIRFFFRRV</sequence>
<keyword evidence="1" id="KW-0472">Membrane</keyword>
<evidence type="ECO:0000256" key="1">
    <source>
        <dbReference type="SAM" id="Phobius"/>
    </source>
</evidence>
<proteinExistence type="predicted"/>
<keyword evidence="1" id="KW-0812">Transmembrane</keyword>
<organism evidence="2 3">
    <name type="scientific">Helianthus annuus</name>
    <name type="common">Common sunflower</name>
    <dbReference type="NCBI Taxonomy" id="4232"/>
    <lineage>
        <taxon>Eukaryota</taxon>
        <taxon>Viridiplantae</taxon>
        <taxon>Streptophyta</taxon>
        <taxon>Embryophyta</taxon>
        <taxon>Tracheophyta</taxon>
        <taxon>Spermatophyta</taxon>
        <taxon>Magnoliopsida</taxon>
        <taxon>eudicotyledons</taxon>
        <taxon>Gunneridae</taxon>
        <taxon>Pentapetalae</taxon>
        <taxon>asterids</taxon>
        <taxon>campanulids</taxon>
        <taxon>Asterales</taxon>
        <taxon>Asteraceae</taxon>
        <taxon>Asteroideae</taxon>
        <taxon>Heliantheae alliance</taxon>
        <taxon>Heliantheae</taxon>
        <taxon>Helianthus</taxon>
    </lineage>
</organism>
<name>A0A9K3N9S7_HELAN</name>
<evidence type="ECO:0000313" key="2">
    <source>
        <dbReference type="EMBL" id="KAF5791708.1"/>
    </source>
</evidence>
<feature type="transmembrane region" description="Helical" evidence="1">
    <location>
        <begin position="15"/>
        <end position="38"/>
    </location>
</feature>